<evidence type="ECO:0000256" key="4">
    <source>
        <dbReference type="ARBA" id="ARBA00022989"/>
    </source>
</evidence>
<dbReference type="InterPro" id="IPR050539">
    <property type="entry name" value="ThrE_Dicarb/AminoAcid_Exp"/>
</dbReference>
<evidence type="ECO:0000256" key="2">
    <source>
        <dbReference type="ARBA" id="ARBA00022475"/>
    </source>
</evidence>
<protein>
    <submittedName>
        <fullName evidence="10">Uncharacterized membrane protein YjjP, DUF1212 family</fullName>
    </submittedName>
</protein>
<comment type="subcellular location">
    <subcellularLocation>
        <location evidence="1">Cell membrane</location>
        <topology evidence="1">Multi-pass membrane protein</topology>
    </subcellularLocation>
</comment>
<evidence type="ECO:0000256" key="7">
    <source>
        <dbReference type="SAM" id="Phobius"/>
    </source>
</evidence>
<dbReference type="GO" id="GO:0022857">
    <property type="term" value="F:transmembrane transporter activity"/>
    <property type="evidence" value="ECO:0007669"/>
    <property type="project" value="InterPro"/>
</dbReference>
<evidence type="ECO:0000256" key="5">
    <source>
        <dbReference type="ARBA" id="ARBA00023136"/>
    </source>
</evidence>
<dbReference type="RefSeq" id="WP_068624848.1">
    <property type="nucleotide sequence ID" value="NZ_FJNB01000032.1"/>
</dbReference>
<reference evidence="10 12" key="2">
    <citation type="submission" date="2016-10" db="EMBL/GenBank/DDBJ databases">
        <authorList>
            <person name="Varghese N."/>
            <person name="Submissions S."/>
        </authorList>
    </citation>
    <scope>NUCLEOTIDE SEQUENCE [LARGE SCALE GENOMIC DNA]</scope>
    <source>
        <strain evidence="10 12">DSM 22150</strain>
    </source>
</reference>
<organism evidence="9 11">
    <name type="scientific">Trichococcus ilyis</name>
    <dbReference type="NCBI Taxonomy" id="640938"/>
    <lineage>
        <taxon>Bacteria</taxon>
        <taxon>Bacillati</taxon>
        <taxon>Bacillota</taxon>
        <taxon>Bacilli</taxon>
        <taxon>Lactobacillales</taxon>
        <taxon>Carnobacteriaceae</taxon>
        <taxon>Trichococcus</taxon>
    </lineage>
</organism>
<evidence type="ECO:0000313" key="11">
    <source>
        <dbReference type="Proteomes" id="UP000076878"/>
    </source>
</evidence>
<dbReference type="Pfam" id="PF06738">
    <property type="entry name" value="ThrE"/>
    <property type="match status" value="1"/>
</dbReference>
<dbReference type="PANTHER" id="PTHR34390">
    <property type="entry name" value="UPF0442 PROTEIN YJJB-RELATED"/>
    <property type="match status" value="1"/>
</dbReference>
<dbReference type="OrthoDB" id="9813917at2"/>
<evidence type="ECO:0000259" key="8">
    <source>
        <dbReference type="Pfam" id="PF06738"/>
    </source>
</evidence>
<reference evidence="9 11" key="1">
    <citation type="submission" date="2016-02" db="EMBL/GenBank/DDBJ databases">
        <authorList>
            <person name="Wen L."/>
            <person name="He K."/>
            <person name="Yang H."/>
        </authorList>
    </citation>
    <scope>NUCLEOTIDE SEQUENCE [LARGE SCALE GENOMIC DNA]</scope>
    <source>
        <strain evidence="9">Trichococcus_R210</strain>
    </source>
</reference>
<dbReference type="GO" id="GO:0005886">
    <property type="term" value="C:plasma membrane"/>
    <property type="evidence" value="ECO:0007669"/>
    <property type="project" value="UniProtKB-SubCell"/>
</dbReference>
<proteinExistence type="inferred from homology"/>
<sequence length="261" mass="28542">MSVTPNPELDYELYMDTAVLAGKIMLESNAETYRVEDTVTRILKKTGLQMTDALALTTGLVASLDSPNMHAITVVKRITERTTNLNRVSRVNAVSRNFVEDKLTIQEAYEALQNIDEIQYSGRQKSLALIGFIQMFIFLMGGTFYDFLAMLPVSAAVASVLHVAAKWKVRPFIQNMVSSFVIAVLTAFLSELLTFPVQPDTIIISAIMPLLPGTVLTNGIRDTFRGDYMSGAAKILEAFVIAVFIAIGIGAGLIVGGEVIR</sequence>
<feature type="transmembrane region" description="Helical" evidence="7">
    <location>
        <begin position="201"/>
        <end position="220"/>
    </location>
</feature>
<keyword evidence="12" id="KW-1185">Reference proteome</keyword>
<dbReference type="PANTHER" id="PTHR34390:SF2">
    <property type="entry name" value="SUCCINATE TRANSPORTER SUBUNIT YJJP-RELATED"/>
    <property type="match status" value="1"/>
</dbReference>
<dbReference type="InterPro" id="IPR010619">
    <property type="entry name" value="ThrE-like_N"/>
</dbReference>
<dbReference type="AlphaFoldDB" id="A0A143ZA70"/>
<dbReference type="Proteomes" id="UP000076878">
    <property type="component" value="Unassembled WGS sequence"/>
</dbReference>
<gene>
    <name evidence="10" type="ORF">SAMN05216375_1393</name>
    <name evidence="9" type="ORF">TR210_2857</name>
</gene>
<evidence type="ECO:0000313" key="9">
    <source>
        <dbReference type="EMBL" id="CZR10098.1"/>
    </source>
</evidence>
<feature type="domain" description="Threonine/serine exporter-like N-terminal" evidence="8">
    <location>
        <begin position="17"/>
        <end position="254"/>
    </location>
</feature>
<keyword evidence="5 7" id="KW-0472">Membrane</keyword>
<keyword evidence="4 7" id="KW-1133">Transmembrane helix</keyword>
<evidence type="ECO:0000256" key="6">
    <source>
        <dbReference type="ARBA" id="ARBA00034125"/>
    </source>
</evidence>
<dbReference type="EMBL" id="FNYT01000039">
    <property type="protein sequence ID" value="SEJ92202.1"/>
    <property type="molecule type" value="Genomic_DNA"/>
</dbReference>
<feature type="transmembrane region" description="Helical" evidence="7">
    <location>
        <begin position="232"/>
        <end position="255"/>
    </location>
</feature>
<accession>A0A143ZA70</accession>
<name>A0A143ZA70_9LACT</name>
<evidence type="ECO:0000256" key="3">
    <source>
        <dbReference type="ARBA" id="ARBA00022692"/>
    </source>
</evidence>
<feature type="transmembrane region" description="Helical" evidence="7">
    <location>
        <begin position="127"/>
        <end position="145"/>
    </location>
</feature>
<dbReference type="GO" id="GO:0015744">
    <property type="term" value="P:succinate transport"/>
    <property type="evidence" value="ECO:0007669"/>
    <property type="project" value="TreeGrafter"/>
</dbReference>
<feature type="transmembrane region" description="Helical" evidence="7">
    <location>
        <begin position="176"/>
        <end position="195"/>
    </location>
</feature>
<keyword evidence="2" id="KW-1003">Cell membrane</keyword>
<dbReference type="STRING" id="640938.TR210_2857"/>
<keyword evidence="3 7" id="KW-0812">Transmembrane</keyword>
<dbReference type="EMBL" id="FJNB01000032">
    <property type="protein sequence ID" value="CZR10098.1"/>
    <property type="molecule type" value="Genomic_DNA"/>
</dbReference>
<dbReference type="Proteomes" id="UP000199280">
    <property type="component" value="Unassembled WGS sequence"/>
</dbReference>
<evidence type="ECO:0000313" key="10">
    <source>
        <dbReference type="EMBL" id="SEJ92202.1"/>
    </source>
</evidence>
<comment type="similarity">
    <text evidence="6">Belongs to the ThrE exporter (TC 2.A.79) family.</text>
</comment>
<evidence type="ECO:0000256" key="1">
    <source>
        <dbReference type="ARBA" id="ARBA00004651"/>
    </source>
</evidence>
<evidence type="ECO:0000313" key="12">
    <source>
        <dbReference type="Proteomes" id="UP000199280"/>
    </source>
</evidence>